<name>A0AA86Q7D0_9EUKA</name>
<organism evidence="2">
    <name type="scientific">Hexamita inflata</name>
    <dbReference type="NCBI Taxonomy" id="28002"/>
    <lineage>
        <taxon>Eukaryota</taxon>
        <taxon>Metamonada</taxon>
        <taxon>Diplomonadida</taxon>
        <taxon>Hexamitidae</taxon>
        <taxon>Hexamitinae</taxon>
        <taxon>Hexamita</taxon>
    </lineage>
</organism>
<reference evidence="2" key="1">
    <citation type="submission" date="2023-06" db="EMBL/GenBank/DDBJ databases">
        <authorList>
            <person name="Kurt Z."/>
        </authorList>
    </citation>
    <scope>NUCLEOTIDE SEQUENCE</scope>
</reference>
<evidence type="ECO:0000313" key="2">
    <source>
        <dbReference type="EMBL" id="CAI9947462.1"/>
    </source>
</evidence>
<comment type="caution">
    <text evidence="2">The sequence shown here is derived from an EMBL/GenBank/DDBJ whole genome shotgun (WGS) entry which is preliminary data.</text>
</comment>
<sequence length="598" mass="69580">MQSIIRKNSCNGSNLTNATVDRQKVETVFIRVPLHSQFYQSQVCINNSYLKLTKHFFVDGDICYGFNNSRKISADLHSVLFLNCKFSQHQGAANHNGANPLIYIETIDESCKQFVIAEKTAGRSVIELTIKFLCEQLKDIQISEEEKQELILAFVQRQEIASEEVFEAFSASGFDCSEYIEKVMINKSSLSDDNILIKLVQYKQDISKFAQKRGISNEKILLTLMQSGLDYSSFVRSNKVSNVQILQAVSQSDLSLLEKQKFLSKYTDVNLEQKEINGALIRREFELTSERVIQFVNNKQNEIALELAFKDAIIQQQNNEDNAVKIQISELQQIILELKQHNLNIQQEYQQKMADNNAQYARELIICKDEIEKLKIEYKKDLSNEYTKYVDEIQKLKQTNEIDRQNFEKIQQLQQVQQCASSKVEIDLSDTINVTIANQLQIECDQLRKQLGDEKQSHDFQFSMMQQQIQFQNQRNTEVQMQLIEEKKQRLQFFNQLQLKQSDITKYLESTVKEQAARIVQLESKNQTLQNTLSDLKEQIEKLDIQELKQSINNKEIQLNGKDKYITKLQEEIEKINVNQLQDKQIEKVLKLLKTVSE</sequence>
<dbReference type="AlphaFoldDB" id="A0AA86Q7D0"/>
<accession>A0AA86Q7D0</accession>
<reference evidence="3 4" key="2">
    <citation type="submission" date="2024-07" db="EMBL/GenBank/DDBJ databases">
        <authorList>
            <person name="Akdeniz Z."/>
        </authorList>
    </citation>
    <scope>NUCLEOTIDE SEQUENCE [LARGE SCALE GENOMIC DNA]</scope>
</reference>
<evidence type="ECO:0000313" key="4">
    <source>
        <dbReference type="Proteomes" id="UP001642409"/>
    </source>
</evidence>
<dbReference type="EMBL" id="CATOUU010000776">
    <property type="protein sequence ID" value="CAI9947462.1"/>
    <property type="molecule type" value="Genomic_DNA"/>
</dbReference>
<feature type="coiled-coil region" evidence="1">
    <location>
        <begin position="328"/>
        <end position="399"/>
    </location>
</feature>
<dbReference type="Proteomes" id="UP001642409">
    <property type="component" value="Unassembled WGS sequence"/>
</dbReference>
<evidence type="ECO:0000256" key="1">
    <source>
        <dbReference type="SAM" id="Coils"/>
    </source>
</evidence>
<keyword evidence="4" id="KW-1185">Reference proteome</keyword>
<dbReference type="EMBL" id="CAXDID020000145">
    <property type="protein sequence ID" value="CAL6040356.1"/>
    <property type="molecule type" value="Genomic_DNA"/>
</dbReference>
<keyword evidence="1" id="KW-0175">Coiled coil</keyword>
<proteinExistence type="predicted"/>
<feature type="coiled-coil region" evidence="1">
    <location>
        <begin position="512"/>
        <end position="546"/>
    </location>
</feature>
<evidence type="ECO:0000313" key="3">
    <source>
        <dbReference type="EMBL" id="CAL6040356.1"/>
    </source>
</evidence>
<gene>
    <name evidence="2" type="ORF">HINF_LOCUS35107</name>
    <name evidence="3" type="ORF">HINF_LOCUS38295</name>
</gene>
<protein>
    <submittedName>
        <fullName evidence="3">Hypothetical_protein</fullName>
    </submittedName>
</protein>